<name>A0A433QY70_9FUNG</name>
<accession>A0A433QY70</accession>
<dbReference type="PROSITE" id="PS00108">
    <property type="entry name" value="PROTEIN_KINASE_ST"/>
    <property type="match status" value="1"/>
</dbReference>
<dbReference type="Proteomes" id="UP000274822">
    <property type="component" value="Unassembled WGS sequence"/>
</dbReference>
<proteinExistence type="inferred from homology"/>
<evidence type="ECO:0000256" key="4">
    <source>
        <dbReference type="RuleBase" id="RU000304"/>
    </source>
</evidence>
<dbReference type="InterPro" id="IPR008271">
    <property type="entry name" value="Ser/Thr_kinase_AS"/>
</dbReference>
<dbReference type="FunFam" id="3.30.200.20:FF:000042">
    <property type="entry name" value="Aurora kinase A"/>
    <property type="match status" value="1"/>
</dbReference>
<keyword evidence="7" id="KW-1185">Reference proteome</keyword>
<dbReference type="PANTHER" id="PTHR24347">
    <property type="entry name" value="SERINE/THREONINE-PROTEIN KINASE"/>
    <property type="match status" value="1"/>
</dbReference>
<dbReference type="Gene3D" id="3.30.200.20">
    <property type="entry name" value="Phosphorylase Kinase, domain 1"/>
    <property type="match status" value="1"/>
</dbReference>
<comment type="caution">
    <text evidence="6">The sequence shown here is derived from an EMBL/GenBank/DDBJ whole genome shotgun (WGS) entry which is preliminary data.</text>
</comment>
<feature type="binding site" evidence="3">
    <location>
        <position position="64"/>
    </location>
    <ligand>
        <name>ATP</name>
        <dbReference type="ChEBI" id="CHEBI:30616"/>
    </ligand>
</feature>
<dbReference type="EMBL" id="RBNJ01000374">
    <property type="protein sequence ID" value="RUS34664.1"/>
    <property type="molecule type" value="Genomic_DNA"/>
</dbReference>
<dbReference type="InterPro" id="IPR017441">
    <property type="entry name" value="Protein_kinase_ATP_BS"/>
</dbReference>
<evidence type="ECO:0000256" key="3">
    <source>
        <dbReference type="PROSITE-ProRule" id="PRU10141"/>
    </source>
</evidence>
<feature type="domain" description="Protein kinase" evidence="5">
    <location>
        <begin position="30"/>
        <end position="301"/>
    </location>
</feature>
<dbReference type="PROSITE" id="PS00107">
    <property type="entry name" value="PROTEIN_KINASE_ATP"/>
    <property type="match status" value="1"/>
</dbReference>
<dbReference type="SMART" id="SM00220">
    <property type="entry name" value="S_TKc"/>
    <property type="match status" value="1"/>
</dbReference>
<dbReference type="PROSITE" id="PS50011">
    <property type="entry name" value="PROTEIN_KINASE_DOM"/>
    <property type="match status" value="1"/>
</dbReference>
<evidence type="ECO:0000313" key="6">
    <source>
        <dbReference type="EMBL" id="RUS34664.1"/>
    </source>
</evidence>
<reference evidence="6 7" key="1">
    <citation type="journal article" date="2018" name="New Phytol.">
        <title>Phylogenomics of Endogonaceae and evolution of mycorrhizas within Mucoromycota.</title>
        <authorList>
            <person name="Chang Y."/>
            <person name="Desiro A."/>
            <person name="Na H."/>
            <person name="Sandor L."/>
            <person name="Lipzen A."/>
            <person name="Clum A."/>
            <person name="Barry K."/>
            <person name="Grigoriev I.V."/>
            <person name="Martin F.M."/>
            <person name="Stajich J.E."/>
            <person name="Smith M.E."/>
            <person name="Bonito G."/>
            <person name="Spatafora J.W."/>
        </authorList>
    </citation>
    <scope>NUCLEOTIDE SEQUENCE [LARGE SCALE GENOMIC DNA]</scope>
    <source>
        <strain evidence="6 7">AD002</strain>
    </source>
</reference>
<keyword evidence="2 3" id="KW-0067">ATP-binding</keyword>
<keyword evidence="4" id="KW-0723">Serine/threonine-protein kinase</keyword>
<dbReference type="Gene3D" id="1.10.510.10">
    <property type="entry name" value="Transferase(Phosphotransferase) domain 1"/>
    <property type="match status" value="1"/>
</dbReference>
<dbReference type="GO" id="GO:0005524">
    <property type="term" value="F:ATP binding"/>
    <property type="evidence" value="ECO:0007669"/>
    <property type="project" value="UniProtKB-UniRule"/>
</dbReference>
<gene>
    <name evidence="6" type="ORF">BC938DRAFT_479220</name>
</gene>
<dbReference type="AlphaFoldDB" id="A0A433QY70"/>
<dbReference type="GO" id="GO:0004674">
    <property type="term" value="F:protein serine/threonine kinase activity"/>
    <property type="evidence" value="ECO:0007669"/>
    <property type="project" value="UniProtKB-KW"/>
</dbReference>
<keyword evidence="1 3" id="KW-0547">Nucleotide-binding</keyword>
<evidence type="ECO:0000313" key="7">
    <source>
        <dbReference type="Proteomes" id="UP000274822"/>
    </source>
</evidence>
<sequence length="301" mass="33234">MSKFGIKGALDTLVHGGVAQPPTYERKKDYNLGKTLGSGTFGSVKEATRLSTGQKVAVKIIPKKNVKGHEDMVDKEMKVLEGLSHPNVISFYDWFESSATGGELFERICERGKFTERDAVTLVSTVLKGIKYLHEHHIVHRDLKPENLLYKDESEDAELIICDFGFVIIVLYLLPSCNCHLVMTAFVTLVATPGRKLTTDDGQTLTTLCGSPGYVGTYASCRLDTFDTFMVASSTLSRVRPSYEAHVILTVLCILNLVTAPEIMLRKGYGKPVDLWTMVDNLLASYGDLHNKAMSVLPPVV</sequence>
<comment type="similarity">
    <text evidence="4">Belongs to the protein kinase superfamily.</text>
</comment>
<protein>
    <submittedName>
        <fullName evidence="6">Kinase-like domain-containing protein</fullName>
    </submittedName>
</protein>
<dbReference type="Pfam" id="PF00069">
    <property type="entry name" value="Pkinase"/>
    <property type="match status" value="1"/>
</dbReference>
<evidence type="ECO:0000256" key="1">
    <source>
        <dbReference type="ARBA" id="ARBA00022741"/>
    </source>
</evidence>
<dbReference type="InterPro" id="IPR011009">
    <property type="entry name" value="Kinase-like_dom_sf"/>
</dbReference>
<dbReference type="InterPro" id="IPR000719">
    <property type="entry name" value="Prot_kinase_dom"/>
</dbReference>
<keyword evidence="6" id="KW-0418">Kinase</keyword>
<dbReference type="SUPFAM" id="SSF56112">
    <property type="entry name" value="Protein kinase-like (PK-like)"/>
    <property type="match status" value="1"/>
</dbReference>
<organism evidence="6 7">
    <name type="scientific">Jimgerdemannia flammicorona</name>
    <dbReference type="NCBI Taxonomy" id="994334"/>
    <lineage>
        <taxon>Eukaryota</taxon>
        <taxon>Fungi</taxon>
        <taxon>Fungi incertae sedis</taxon>
        <taxon>Mucoromycota</taxon>
        <taxon>Mucoromycotina</taxon>
        <taxon>Endogonomycetes</taxon>
        <taxon>Endogonales</taxon>
        <taxon>Endogonaceae</taxon>
        <taxon>Jimgerdemannia</taxon>
    </lineage>
</organism>
<evidence type="ECO:0000259" key="5">
    <source>
        <dbReference type="PROSITE" id="PS50011"/>
    </source>
</evidence>
<keyword evidence="6" id="KW-0808">Transferase</keyword>
<evidence type="ECO:0000256" key="2">
    <source>
        <dbReference type="ARBA" id="ARBA00022840"/>
    </source>
</evidence>